<name>A0A9X7UVZ6_9GAMM</name>
<organism evidence="2 3">
    <name type="scientific">Venatoribacter cucullus</name>
    <dbReference type="NCBI Taxonomy" id="2661630"/>
    <lineage>
        <taxon>Bacteria</taxon>
        <taxon>Pseudomonadati</taxon>
        <taxon>Pseudomonadota</taxon>
        <taxon>Gammaproteobacteria</taxon>
        <taxon>Oceanospirillales</taxon>
        <taxon>Oceanospirillaceae</taxon>
        <taxon>Venatoribacter</taxon>
    </lineage>
</organism>
<evidence type="ECO:0000256" key="1">
    <source>
        <dbReference type="SAM" id="SignalP"/>
    </source>
</evidence>
<dbReference type="RefSeq" id="WP_228344723.1">
    <property type="nucleotide sequence ID" value="NZ_CP046056.1"/>
</dbReference>
<proteinExistence type="predicted"/>
<evidence type="ECO:0000313" key="3">
    <source>
        <dbReference type="Proteomes" id="UP000596074"/>
    </source>
</evidence>
<feature type="signal peptide" evidence="1">
    <location>
        <begin position="1"/>
        <end position="17"/>
    </location>
</feature>
<dbReference type="KEGG" id="vcw:GJQ55_09415"/>
<gene>
    <name evidence="2" type="ORF">GJQ55_09415</name>
</gene>
<keyword evidence="1" id="KW-0732">Signal</keyword>
<protein>
    <recommendedName>
        <fullName evidence="4">Protochlamydia outer membrane protein domain-containing protein</fullName>
    </recommendedName>
</protein>
<dbReference type="Proteomes" id="UP000596074">
    <property type="component" value="Chromosome"/>
</dbReference>
<evidence type="ECO:0000313" key="2">
    <source>
        <dbReference type="EMBL" id="QQD24662.1"/>
    </source>
</evidence>
<dbReference type="EMBL" id="CP046056">
    <property type="protein sequence ID" value="QQD24662.1"/>
    <property type="molecule type" value="Genomic_DNA"/>
</dbReference>
<feature type="chain" id="PRO_5040760184" description="Protochlamydia outer membrane protein domain-containing protein" evidence="1">
    <location>
        <begin position="18"/>
        <end position="304"/>
    </location>
</feature>
<dbReference type="AlphaFoldDB" id="A0A9X7UVZ6"/>
<reference evidence="2 3" key="1">
    <citation type="submission" date="2019-11" db="EMBL/GenBank/DDBJ databases">
        <title>Venatorbacter sp. nov. a predator of Campylobacter and other Gram-negative bacteria.</title>
        <authorList>
            <person name="Saeedi A."/>
            <person name="Cummings N.J."/>
            <person name="Connerton I.F."/>
            <person name="Connerton P.L."/>
        </authorList>
    </citation>
    <scope>NUCLEOTIDE SEQUENCE [LARGE SCALE GENOMIC DNA]</scope>
    <source>
        <strain evidence="2">XL5</strain>
    </source>
</reference>
<keyword evidence="3" id="KW-1185">Reference proteome</keyword>
<evidence type="ECO:0008006" key="4">
    <source>
        <dbReference type="Google" id="ProtNLM"/>
    </source>
</evidence>
<sequence length="304" mass="34595">MKILFVIIMLLPASVWANSHLNCAGGLRQQGWLQSGWLQDDGDQFSFIECGLITAPPMQQGWFLTLPDIHWQQGLATSFSRSRGALEAQDIQLYWPVLRQQEVLFGLIAGSSNAQQLHTTAQPLRLTGTDPYLAAGQDILLRREEYFAGLAIDTRFSNTAITRTSLSYHYRRHPLLVQNPAEPLFPVSADLLSTARTGLWELRTEREALRYGWQWHWSLALLYGAIGDLQQQPLRELQETRFTGLQLQLGLLWRQRLNQNLNAVLNLSGGGEFWYLPEDNSNNPALESPHRTDYQISAGLNWRL</sequence>
<accession>A0A9X7UVZ6</accession>